<feature type="domain" description="Methyltransferase type 11" evidence="1">
    <location>
        <begin position="45"/>
        <end position="138"/>
    </location>
</feature>
<evidence type="ECO:0000313" key="3">
    <source>
        <dbReference type="Proteomes" id="UP000636579"/>
    </source>
</evidence>
<dbReference type="PANTHER" id="PTHR43591">
    <property type="entry name" value="METHYLTRANSFERASE"/>
    <property type="match status" value="1"/>
</dbReference>
<organism evidence="2 3">
    <name type="scientific">Nesterenkonia halotolerans</name>
    <dbReference type="NCBI Taxonomy" id="225325"/>
    <lineage>
        <taxon>Bacteria</taxon>
        <taxon>Bacillati</taxon>
        <taxon>Actinomycetota</taxon>
        <taxon>Actinomycetes</taxon>
        <taxon>Micrococcales</taxon>
        <taxon>Micrococcaceae</taxon>
        <taxon>Nesterenkonia</taxon>
    </lineage>
</organism>
<accession>A0ABR9J2R9</accession>
<keyword evidence="2" id="KW-0489">Methyltransferase</keyword>
<dbReference type="Gene3D" id="3.40.50.150">
    <property type="entry name" value="Vaccinia Virus protein VP39"/>
    <property type="match status" value="1"/>
</dbReference>
<dbReference type="GO" id="GO:0008168">
    <property type="term" value="F:methyltransferase activity"/>
    <property type="evidence" value="ECO:0007669"/>
    <property type="project" value="UniProtKB-KW"/>
</dbReference>
<reference evidence="2 3" key="1">
    <citation type="submission" date="2020-10" db="EMBL/GenBank/DDBJ databases">
        <title>Sequencing the genomes of 1000 actinobacteria strains.</title>
        <authorList>
            <person name="Klenk H.-P."/>
        </authorList>
    </citation>
    <scope>NUCLEOTIDE SEQUENCE [LARGE SCALE GENOMIC DNA]</scope>
    <source>
        <strain evidence="2 3">DSM 15474</strain>
    </source>
</reference>
<dbReference type="SUPFAM" id="SSF53335">
    <property type="entry name" value="S-adenosyl-L-methionine-dependent methyltransferases"/>
    <property type="match status" value="1"/>
</dbReference>
<proteinExistence type="predicted"/>
<comment type="caution">
    <text evidence="2">The sequence shown here is derived from an EMBL/GenBank/DDBJ whole genome shotgun (WGS) entry which is preliminary data.</text>
</comment>
<dbReference type="EMBL" id="JADBEE010000001">
    <property type="protein sequence ID" value="MBE1513283.1"/>
    <property type="molecule type" value="Genomic_DNA"/>
</dbReference>
<dbReference type="Pfam" id="PF08241">
    <property type="entry name" value="Methyltransf_11"/>
    <property type="match status" value="1"/>
</dbReference>
<dbReference type="PANTHER" id="PTHR43591:SF24">
    <property type="entry name" value="2-METHOXY-6-POLYPRENYL-1,4-BENZOQUINOL METHYLASE, MITOCHONDRIAL"/>
    <property type="match status" value="1"/>
</dbReference>
<evidence type="ECO:0000259" key="1">
    <source>
        <dbReference type="Pfam" id="PF08241"/>
    </source>
</evidence>
<gene>
    <name evidence="2" type="ORF">H4W26_000038</name>
</gene>
<name>A0ABR9J2R9_9MICC</name>
<dbReference type="CDD" id="cd02440">
    <property type="entry name" value="AdoMet_MTases"/>
    <property type="match status" value="1"/>
</dbReference>
<dbReference type="GO" id="GO:0032259">
    <property type="term" value="P:methylation"/>
    <property type="evidence" value="ECO:0007669"/>
    <property type="project" value="UniProtKB-KW"/>
</dbReference>
<sequence>MNRYTHAQSANHELRRALDLDAEVFEAGLTAALDLSGVTDARVVVDLGAGTGTGSRLLRERFPEAEVIAVDNDPEMLGLLESHGFTSVAADLDQGFPHISEQPVDLVWAASSLHHVTEPAQLLSEIRNALAPRGTLVVVELATLPTFLSAPEHAALEQRCHEAAEAQGWNQYEDWTNTLEDAGFTVTKTAQSTRAPVTAAARENAQHWLARLLRLENLAAEDRAVLTHLVGTSTEDLVLEPRANRIIWVCTAAE</sequence>
<protein>
    <submittedName>
        <fullName evidence="2">SAM-dependent methyltransferase</fullName>
    </submittedName>
</protein>
<keyword evidence="3" id="KW-1185">Reference proteome</keyword>
<dbReference type="InterPro" id="IPR029063">
    <property type="entry name" value="SAM-dependent_MTases_sf"/>
</dbReference>
<dbReference type="Proteomes" id="UP000636579">
    <property type="component" value="Unassembled WGS sequence"/>
</dbReference>
<keyword evidence="2" id="KW-0808">Transferase</keyword>
<dbReference type="InterPro" id="IPR013216">
    <property type="entry name" value="Methyltransf_11"/>
</dbReference>
<evidence type="ECO:0000313" key="2">
    <source>
        <dbReference type="EMBL" id="MBE1513283.1"/>
    </source>
</evidence>